<keyword evidence="3 7" id="KW-0812">Transmembrane</keyword>
<feature type="transmembrane region" description="Helical" evidence="7">
    <location>
        <begin position="783"/>
        <end position="808"/>
    </location>
</feature>
<evidence type="ECO:0000313" key="9">
    <source>
        <dbReference type="Proteomes" id="UP001303046"/>
    </source>
</evidence>
<keyword evidence="4 7" id="KW-1133">Transmembrane helix</keyword>
<keyword evidence="5 7" id="KW-0472">Membrane</keyword>
<feature type="transmembrane region" description="Helical" evidence="7">
    <location>
        <begin position="422"/>
        <end position="446"/>
    </location>
</feature>
<evidence type="ECO:0000256" key="6">
    <source>
        <dbReference type="ARBA" id="ARBA00023180"/>
    </source>
</evidence>
<dbReference type="PANTHER" id="PTHR22730:SF1">
    <property type="entry name" value="PROMININ-LIKE PROTEIN"/>
    <property type="match status" value="1"/>
</dbReference>
<comment type="caution">
    <text evidence="8">The sequence shown here is derived from an EMBL/GenBank/DDBJ whole genome shotgun (WGS) entry which is preliminary data.</text>
</comment>
<accession>A0ABR1EVT3</accession>
<feature type="transmembrane region" description="Helical" evidence="7">
    <location>
        <begin position="94"/>
        <end position="123"/>
    </location>
</feature>
<evidence type="ECO:0000256" key="4">
    <source>
        <dbReference type="ARBA" id="ARBA00022989"/>
    </source>
</evidence>
<evidence type="ECO:0000256" key="3">
    <source>
        <dbReference type="ARBA" id="ARBA00022692"/>
    </source>
</evidence>
<comment type="subcellular location">
    <subcellularLocation>
        <location evidence="1">Membrane</location>
        <topology evidence="1">Multi-pass membrane protein</topology>
    </subcellularLocation>
</comment>
<evidence type="ECO:0008006" key="10">
    <source>
        <dbReference type="Google" id="ProtNLM"/>
    </source>
</evidence>
<sequence>MILLILFVAVASAMEFVPYKPSEPYRCGMFLQKRIDDKTLNYFYSSISYFLSLFSKTFPHKELLNRQALLGDFDAIRVSVETKYPDWWSWQRNWILFAACLLTIGILVPIIYLLYRCCVCCCLPRSQRKQTTDSRYDGCKRNLFNAVMTFLVFLDVFAAATLLITEQHAEYGLEELPSRLNYCIDDLNLYKRNTDARIRKLLIDDYQMLNRTIAAQLSNAGHMMIQTVKKLTGAQSVDALMNISKSAGEIHQSLLETNIQFKQLIIDYSQFEVEYSRMRQTLTDELQQCIRDETDSVKALCHKAEKVLEELVPVRLRITSNTFSEDVDTALEVVTAANIPQLLSETVDRFTAMQRRLQMEIDKKIHSSQTVLKQIADSLFVVAEKVSTQIRQVNFDTLYDVVAHASDPKDNPAVKYIHYSRWVSLAIVSVFMLIALCFLLGLFYGICGRRPTFYNDDCCVRSTGGKFYSCGIWMTVVTFTILSAITALLFFVVGNTSDIVCGTLRDPLSRPDIIELGERYVEIIRSRKKSTDDLLSLLGNVPLVDLIRACQRNETLYDVFELDKLYHLKRLKVIEKSEYEQLEGLLQLTFADLPPFESFNNTISTVSFDRLQQLAAIEIPEISRAVVSDIEAAIKALDISAKAKTFENTIDSNWIRPKVVSSMMEQIEKIDIELARPLRLRLGNIAKNLTLINERLTGMKIPVNSLLGKLQHSQALLSEDLRDSLQKAAKQQLHDIVANVDVYVDHVKYEMQHEVSSCTPVMEIFSSSTEAVCDQTIDPMNGAWMSMLVSLLCLLPILIVSTSLVNLYDKMHSYPKYKLSSVVETPQEHHQMSSFITDIYETRQKPGFSHYSYGNNYPRNFR</sequence>
<organism evidence="8 9">
    <name type="scientific">Necator americanus</name>
    <name type="common">Human hookworm</name>
    <dbReference type="NCBI Taxonomy" id="51031"/>
    <lineage>
        <taxon>Eukaryota</taxon>
        <taxon>Metazoa</taxon>
        <taxon>Ecdysozoa</taxon>
        <taxon>Nematoda</taxon>
        <taxon>Chromadorea</taxon>
        <taxon>Rhabditida</taxon>
        <taxon>Rhabditina</taxon>
        <taxon>Rhabditomorpha</taxon>
        <taxon>Strongyloidea</taxon>
        <taxon>Ancylostomatidae</taxon>
        <taxon>Bunostominae</taxon>
        <taxon>Necator</taxon>
    </lineage>
</organism>
<evidence type="ECO:0000313" key="8">
    <source>
        <dbReference type="EMBL" id="KAK6766745.1"/>
    </source>
</evidence>
<name>A0ABR1EVT3_NECAM</name>
<evidence type="ECO:0000256" key="5">
    <source>
        <dbReference type="ARBA" id="ARBA00023136"/>
    </source>
</evidence>
<dbReference type="Pfam" id="PF05478">
    <property type="entry name" value="Prominin"/>
    <property type="match status" value="1"/>
</dbReference>
<dbReference type="Proteomes" id="UP001303046">
    <property type="component" value="Unassembled WGS sequence"/>
</dbReference>
<keyword evidence="9" id="KW-1185">Reference proteome</keyword>
<evidence type="ECO:0000256" key="1">
    <source>
        <dbReference type="ARBA" id="ARBA00004141"/>
    </source>
</evidence>
<evidence type="ECO:0000256" key="7">
    <source>
        <dbReference type="SAM" id="Phobius"/>
    </source>
</evidence>
<dbReference type="EMBL" id="JAVFWL010000006">
    <property type="protein sequence ID" value="KAK6766745.1"/>
    <property type="molecule type" value="Genomic_DNA"/>
</dbReference>
<evidence type="ECO:0000256" key="2">
    <source>
        <dbReference type="ARBA" id="ARBA00006058"/>
    </source>
</evidence>
<dbReference type="PANTHER" id="PTHR22730">
    <property type="entry name" value="PROMININ PROM PROTEIN"/>
    <property type="match status" value="1"/>
</dbReference>
<reference evidence="8 9" key="1">
    <citation type="submission" date="2023-08" db="EMBL/GenBank/DDBJ databases">
        <title>A Necator americanus chromosomal reference genome.</title>
        <authorList>
            <person name="Ilik V."/>
            <person name="Petrzelkova K.J."/>
            <person name="Pardy F."/>
            <person name="Fuh T."/>
            <person name="Niatou-Singa F.S."/>
            <person name="Gouil Q."/>
            <person name="Baker L."/>
            <person name="Ritchie M.E."/>
            <person name="Jex A.R."/>
            <person name="Gazzola D."/>
            <person name="Li H."/>
            <person name="Toshio Fujiwara R."/>
            <person name="Zhan B."/>
            <person name="Aroian R.V."/>
            <person name="Pafco B."/>
            <person name="Schwarz E.M."/>
        </authorList>
    </citation>
    <scope>NUCLEOTIDE SEQUENCE [LARGE SCALE GENOMIC DNA]</scope>
    <source>
        <strain evidence="8 9">Aroian</strain>
        <tissue evidence="8">Whole animal</tissue>
    </source>
</reference>
<protein>
    <recommendedName>
        <fullName evidence="10">Prominin</fullName>
    </recommendedName>
</protein>
<keyword evidence="6" id="KW-0325">Glycoprotein</keyword>
<feature type="transmembrane region" description="Helical" evidence="7">
    <location>
        <begin position="467"/>
        <end position="493"/>
    </location>
</feature>
<feature type="transmembrane region" description="Helical" evidence="7">
    <location>
        <begin position="143"/>
        <end position="164"/>
    </location>
</feature>
<dbReference type="InterPro" id="IPR008795">
    <property type="entry name" value="Prominin"/>
</dbReference>
<proteinExistence type="inferred from homology"/>
<gene>
    <name evidence="8" type="primary">Necator_chrX.g26346</name>
    <name evidence="8" type="ORF">RB195_026180</name>
</gene>
<comment type="similarity">
    <text evidence="2">Belongs to the prominin family.</text>
</comment>